<sequence>MEKCSGKWLDECAFIPDVGWSTGTGKRFLSDLCRRSPGLTRGLGMVSLTLYCHGLYGSRINISTATRPQGMNDAPVLPPDKYIVMGGDLTHCLWSSKGEMILLANLPISSDLKTRLQEWEDWADDFEDFLPPEECSPFDLEGFTAAGLEIARALKAELPDCTIIYCDEARWQAQKELGLTPAECRYEV</sequence>
<accession>A0AAC9P9C3</accession>
<evidence type="ECO:0000313" key="2">
    <source>
        <dbReference type="Proteomes" id="UP000182373"/>
    </source>
</evidence>
<name>A0AAC9P9C3_9PROT</name>
<gene>
    <name evidence="1" type="ORF">GbCGDNIH9_1596</name>
</gene>
<protein>
    <submittedName>
        <fullName evidence="1">Uncharacterized protein</fullName>
    </submittedName>
</protein>
<evidence type="ECO:0000313" key="1">
    <source>
        <dbReference type="EMBL" id="APH54889.1"/>
    </source>
</evidence>
<proteinExistence type="predicted"/>
<reference evidence="2" key="1">
    <citation type="submission" date="2016-11" db="EMBL/GenBank/DDBJ databases">
        <title>Comparative genomic and phenotypic analysis of Granulibacter bethesdensis clinical isolates from patients with chronic granulomatous disease.</title>
        <authorList>
            <person name="Zarember K.A."/>
            <person name="Porcella S.F."/>
            <person name="Chu J."/>
            <person name="Ding L."/>
            <person name="Dahlstrom E."/>
            <person name="Barbian K."/>
            <person name="Martens C."/>
            <person name="Sykora L."/>
            <person name="Kramer S."/>
            <person name="Pettinato A.M."/>
            <person name="Hong H."/>
            <person name="Wald G."/>
            <person name="Berg L.J."/>
            <person name="Rogge L.S."/>
            <person name="Greenberg D.E."/>
            <person name="Falcone E.L."/>
            <person name="Neves J.F."/>
            <person name="Simoes M.J."/>
            <person name="Casal M."/>
            <person name="Rodriguez-Lopez F.C."/>
            <person name="Zelazny A."/>
            <person name="Gallin J.I."/>
            <person name="Holland S.M."/>
        </authorList>
    </citation>
    <scope>NUCLEOTIDE SEQUENCE [LARGE SCALE GENOMIC DNA]</scope>
    <source>
        <strain evidence="2">NIH9.1</strain>
    </source>
</reference>
<dbReference type="Proteomes" id="UP000182373">
    <property type="component" value="Chromosome"/>
</dbReference>
<dbReference type="AlphaFoldDB" id="A0AAC9P9C3"/>
<dbReference type="EMBL" id="CP018191">
    <property type="protein sequence ID" value="APH54889.1"/>
    <property type="molecule type" value="Genomic_DNA"/>
</dbReference>
<organism evidence="1 2">
    <name type="scientific">Granulibacter bethesdensis</name>
    <dbReference type="NCBI Taxonomy" id="364410"/>
    <lineage>
        <taxon>Bacteria</taxon>
        <taxon>Pseudomonadati</taxon>
        <taxon>Pseudomonadota</taxon>
        <taxon>Alphaproteobacteria</taxon>
        <taxon>Acetobacterales</taxon>
        <taxon>Acetobacteraceae</taxon>
        <taxon>Granulibacter</taxon>
    </lineage>
</organism>